<protein>
    <submittedName>
        <fullName evidence="9">Histone H1</fullName>
    </submittedName>
</protein>
<dbReference type="GO" id="GO:0030527">
    <property type="term" value="F:structural constituent of chromatin"/>
    <property type="evidence" value="ECO:0007669"/>
    <property type="project" value="InterPro"/>
</dbReference>
<feature type="compositionally biased region" description="Basic and acidic residues" evidence="8">
    <location>
        <begin position="123"/>
        <end position="157"/>
    </location>
</feature>
<evidence type="ECO:0000313" key="9">
    <source>
        <dbReference type="EMBL" id="OWR50296.1"/>
    </source>
</evidence>
<keyword evidence="4 7" id="KW-0158">Chromosome</keyword>
<comment type="caution">
    <text evidence="9">The sequence shown here is derived from an EMBL/GenBank/DDBJ whole genome shotgun (WGS) entry which is preliminary data.</text>
</comment>
<dbReference type="Pfam" id="PF00538">
    <property type="entry name" value="Linker_histone"/>
    <property type="match status" value="1"/>
</dbReference>
<dbReference type="CDD" id="cd00073">
    <property type="entry name" value="H15"/>
    <property type="match status" value="1"/>
</dbReference>
<keyword evidence="6 7" id="KW-0539">Nucleus</keyword>
<reference evidence="9 10" key="1">
    <citation type="journal article" date="2011" name="Cell">
        <title>The monarch butterfly genome yields insights into long-distance migration.</title>
        <authorList>
            <person name="Zhan S."/>
            <person name="Merlin C."/>
            <person name="Boore J.L."/>
            <person name="Reppert S.M."/>
        </authorList>
    </citation>
    <scope>NUCLEOTIDE SEQUENCE [LARGE SCALE GENOMIC DNA]</scope>
    <source>
        <strain evidence="9">F-2</strain>
    </source>
</reference>
<organism evidence="9 10">
    <name type="scientific">Danaus plexippus plexippus</name>
    <dbReference type="NCBI Taxonomy" id="278856"/>
    <lineage>
        <taxon>Eukaryota</taxon>
        <taxon>Metazoa</taxon>
        <taxon>Ecdysozoa</taxon>
        <taxon>Arthropoda</taxon>
        <taxon>Hexapoda</taxon>
        <taxon>Insecta</taxon>
        <taxon>Pterygota</taxon>
        <taxon>Neoptera</taxon>
        <taxon>Endopterygota</taxon>
        <taxon>Lepidoptera</taxon>
        <taxon>Glossata</taxon>
        <taxon>Ditrysia</taxon>
        <taxon>Papilionoidea</taxon>
        <taxon>Nymphalidae</taxon>
        <taxon>Danainae</taxon>
        <taxon>Danaini</taxon>
        <taxon>Danaina</taxon>
        <taxon>Danaus</taxon>
        <taxon>Danaus</taxon>
    </lineage>
</organism>
<dbReference type="Proteomes" id="UP000007151">
    <property type="component" value="Unassembled WGS sequence"/>
</dbReference>
<dbReference type="GO" id="GO:0006334">
    <property type="term" value="P:nucleosome assembly"/>
    <property type="evidence" value="ECO:0007669"/>
    <property type="project" value="InterPro"/>
</dbReference>
<evidence type="ECO:0000256" key="5">
    <source>
        <dbReference type="ARBA" id="ARBA00023125"/>
    </source>
</evidence>
<evidence type="ECO:0000256" key="4">
    <source>
        <dbReference type="ARBA" id="ARBA00022454"/>
    </source>
</evidence>
<dbReference type="SUPFAM" id="SSF46785">
    <property type="entry name" value="Winged helix' DNA-binding domain"/>
    <property type="match status" value="1"/>
</dbReference>
<dbReference type="FunCoup" id="A0A212F970">
    <property type="interactions" value="204"/>
</dbReference>
<dbReference type="OrthoDB" id="10070184at2759"/>
<dbReference type="SMART" id="SM00526">
    <property type="entry name" value="H15"/>
    <property type="match status" value="1"/>
</dbReference>
<evidence type="ECO:0000256" key="7">
    <source>
        <dbReference type="RuleBase" id="RU003894"/>
    </source>
</evidence>
<dbReference type="STRING" id="278856.A0A212F970"/>
<keyword evidence="10" id="KW-1185">Reference proteome</keyword>
<dbReference type="PROSITE" id="PS51504">
    <property type="entry name" value="H15"/>
    <property type="match status" value="1"/>
</dbReference>
<feature type="compositionally biased region" description="Basic residues" evidence="8">
    <location>
        <begin position="112"/>
        <end position="122"/>
    </location>
</feature>
<feature type="compositionally biased region" description="Basic residues" evidence="8">
    <location>
        <begin position="184"/>
        <end position="196"/>
    </location>
</feature>
<dbReference type="eggNOG" id="KOG4012">
    <property type="taxonomic scope" value="Eukaryota"/>
</dbReference>
<sequence length="214" mass="24256">MSEESDVEMKSAPMRSKRPPASPTADTLKEPKRLTTKEMIKEALTELRSRKGTSLFAIKKYLELKYNVDVEKIKHIIKKYIKTSVEDGTIVQTKGVGASGSFKLVEKEKKEKKVKKDKKEKKGKVTENKENADKKIKPKTKKESKDKDDGTKKVKIDTKKKKEKKETVKGTVKEKKTDKVVKTPAKKRTAMMKRKSIGSIIKPPKMKPAKAIKG</sequence>
<feature type="compositionally biased region" description="Basic and acidic residues" evidence="8">
    <location>
        <begin position="164"/>
        <end position="181"/>
    </location>
</feature>
<comment type="function">
    <text evidence="1">Histones H1 are necessary for the condensation of nucleosome chains into higher-order structures.</text>
</comment>
<dbReference type="GO" id="GO:0003677">
    <property type="term" value="F:DNA binding"/>
    <property type="evidence" value="ECO:0007669"/>
    <property type="project" value="UniProtKB-KW"/>
</dbReference>
<dbReference type="InterPro" id="IPR036388">
    <property type="entry name" value="WH-like_DNA-bd_sf"/>
</dbReference>
<evidence type="ECO:0000313" key="10">
    <source>
        <dbReference type="Proteomes" id="UP000007151"/>
    </source>
</evidence>
<dbReference type="GO" id="GO:0005634">
    <property type="term" value="C:nucleus"/>
    <property type="evidence" value="ECO:0007669"/>
    <property type="project" value="UniProtKB-SubCell"/>
</dbReference>
<dbReference type="PRINTS" id="PR00624">
    <property type="entry name" value="HISTONEH5"/>
</dbReference>
<keyword evidence="5 7" id="KW-0238">DNA-binding</keyword>
<dbReference type="EMBL" id="AGBW02009625">
    <property type="protein sequence ID" value="OWR50296.1"/>
    <property type="molecule type" value="Genomic_DNA"/>
</dbReference>
<evidence type="ECO:0000256" key="6">
    <source>
        <dbReference type="ARBA" id="ARBA00023242"/>
    </source>
</evidence>
<dbReference type="FunFam" id="1.10.10.10:FF:000140">
    <property type="entry name" value="Histone H1.0"/>
    <property type="match status" value="1"/>
</dbReference>
<dbReference type="AlphaFoldDB" id="A0A212F970"/>
<feature type="compositionally biased region" description="Basic residues" evidence="8">
    <location>
        <begin position="204"/>
        <end position="214"/>
    </location>
</feature>
<gene>
    <name evidence="9" type="ORF">KGM_212523</name>
</gene>
<evidence type="ECO:0000256" key="2">
    <source>
        <dbReference type="ARBA" id="ARBA00004123"/>
    </source>
</evidence>
<name>A0A212F970_DANPL</name>
<dbReference type="InterPro" id="IPR005819">
    <property type="entry name" value="H1/H5"/>
</dbReference>
<proteinExistence type="inferred from homology"/>
<feature type="region of interest" description="Disordered" evidence="8">
    <location>
        <begin position="101"/>
        <end position="214"/>
    </location>
</feature>
<evidence type="ECO:0000256" key="8">
    <source>
        <dbReference type="SAM" id="MobiDB-lite"/>
    </source>
</evidence>
<comment type="similarity">
    <text evidence="7">Belongs to the histone H1/H5 family.</text>
</comment>
<dbReference type="InterPro" id="IPR005818">
    <property type="entry name" value="Histone_H1/H5_H15"/>
</dbReference>
<comment type="subcellular location">
    <subcellularLocation>
        <location evidence="3">Chromosome</location>
    </subcellularLocation>
    <subcellularLocation>
        <location evidence="2 7">Nucleus</location>
    </subcellularLocation>
</comment>
<dbReference type="InterPro" id="IPR036390">
    <property type="entry name" value="WH_DNA-bd_sf"/>
</dbReference>
<dbReference type="GO" id="GO:0000786">
    <property type="term" value="C:nucleosome"/>
    <property type="evidence" value="ECO:0007669"/>
    <property type="project" value="InterPro"/>
</dbReference>
<evidence type="ECO:0000256" key="1">
    <source>
        <dbReference type="ARBA" id="ARBA00002809"/>
    </source>
</evidence>
<accession>A0A212F970</accession>
<feature type="region of interest" description="Disordered" evidence="8">
    <location>
        <begin position="1"/>
        <end position="30"/>
    </location>
</feature>
<dbReference type="KEGG" id="dpl:KGM_212523"/>
<evidence type="ECO:0000256" key="3">
    <source>
        <dbReference type="ARBA" id="ARBA00004286"/>
    </source>
</evidence>
<dbReference type="Gene3D" id="1.10.10.10">
    <property type="entry name" value="Winged helix-like DNA-binding domain superfamily/Winged helix DNA-binding domain"/>
    <property type="match status" value="1"/>
</dbReference>